<gene>
    <name evidence="2" type="ORF">LHGZ1_3306</name>
</gene>
<feature type="domain" description="DUF2061" evidence="1">
    <location>
        <begin position="29"/>
        <end position="79"/>
    </location>
</feature>
<dbReference type="Pfam" id="PF09834">
    <property type="entry name" value="DUF2061"/>
    <property type="match status" value="1"/>
</dbReference>
<proteinExistence type="predicted"/>
<dbReference type="Proteomes" id="UP000197424">
    <property type="component" value="Chromosome"/>
</dbReference>
<dbReference type="AlphaFoldDB" id="A0A248LMZ6"/>
<evidence type="ECO:0000313" key="2">
    <source>
        <dbReference type="EMBL" id="ASJ26137.1"/>
    </source>
</evidence>
<name>A0A248LMZ6_9NEIS</name>
<protein>
    <submittedName>
        <fullName evidence="2">Putative membrane protein</fullName>
    </submittedName>
</protein>
<organism evidence="2 3">
    <name type="scientific">Laribacter hongkongensis</name>
    <dbReference type="NCBI Taxonomy" id="168471"/>
    <lineage>
        <taxon>Bacteria</taxon>
        <taxon>Pseudomonadati</taxon>
        <taxon>Pseudomonadota</taxon>
        <taxon>Betaproteobacteria</taxon>
        <taxon>Neisseriales</taxon>
        <taxon>Aquaspirillaceae</taxon>
        <taxon>Laribacter</taxon>
    </lineage>
</organism>
<dbReference type="InterPro" id="IPR018638">
    <property type="entry name" value="DUF2061_membrane"/>
</dbReference>
<accession>A0A248LMZ6</accession>
<evidence type="ECO:0000259" key="1">
    <source>
        <dbReference type="Pfam" id="PF09834"/>
    </source>
</evidence>
<evidence type="ECO:0000313" key="3">
    <source>
        <dbReference type="Proteomes" id="UP000197424"/>
    </source>
</evidence>
<dbReference type="RefSeq" id="WP_373318704.1">
    <property type="nucleotide sequence ID" value="NZ_CP022115.1"/>
</dbReference>
<sequence>MDIINLLSAISDRPEPIMHLDHLPAGTPLLKTLTFAVVHFSVAFSVAYLLTGSLGIASLLAMVEPLCNTVAYFFHEKLWGHLGRRRMPAGLADAPQGVQP</sequence>
<reference evidence="3" key="1">
    <citation type="submission" date="2017-06" db="EMBL/GenBank/DDBJ databases">
        <title>Whole genome sequence of Laribacter hongkongensis LHGZ1.</title>
        <authorList>
            <person name="Chen D."/>
            <person name="Wu H."/>
            <person name="Chen J."/>
        </authorList>
    </citation>
    <scope>NUCLEOTIDE SEQUENCE [LARGE SCALE GENOMIC DNA]</scope>
    <source>
        <strain evidence="3">LHGZ1</strain>
    </source>
</reference>
<dbReference type="EMBL" id="CP022115">
    <property type="protein sequence ID" value="ASJ26137.1"/>
    <property type="molecule type" value="Genomic_DNA"/>
</dbReference>